<dbReference type="GO" id="GO:0016020">
    <property type="term" value="C:membrane"/>
    <property type="evidence" value="ECO:0007669"/>
    <property type="project" value="UniProtKB-SubCell"/>
</dbReference>
<evidence type="ECO:0000256" key="6">
    <source>
        <dbReference type="SAM" id="Phobius"/>
    </source>
</evidence>
<evidence type="ECO:0000259" key="7">
    <source>
        <dbReference type="PROSITE" id="PS51182"/>
    </source>
</evidence>
<dbReference type="Gene3D" id="3.90.190.10">
    <property type="entry name" value="Protein tyrosine phosphatase superfamily"/>
    <property type="match status" value="2"/>
</dbReference>
<evidence type="ECO:0000256" key="5">
    <source>
        <dbReference type="SAM" id="MobiDB-lite"/>
    </source>
</evidence>
<sequence length="450" mass="52585">MNRETTGENKVIVNIDEVDPKNEKEANGYENDSQNEATEEDGDIFIVMGKDVDQDLEGPVPTDKFIHHDEDDPAYFDYPKTKIGRLRFRIGSVMENVWFRLFTIMLIIADFIIVIVDMASGPKTHFHDELEITSRCIITYFVIEIFLRIFYKGERFFHSWADVLDMIIVLVTFIIDWALSDYGRLGVAGRSVRIIRIVRSIYIMYSDFRRFKKVTRRIISQNKRRYVKEGFDLDLCYITERVIAMSFPSSGVRALYRNPIGDSLNYFGERRTDRKVGKTFQGVETPSQSRYVGYYEKVKYDLNEEMPPAKYLKIESVKITSIKGVGNGDGSDLAMQIFLGYSPEYSQIDFKQQSDCKVEHNKEEDYILVTFNDKPVVTNDVKIRFVSKARNIPKVYDNCAFYFWFYTAFIEDNRLFLTRDEIDNPHKKKAQKVFRETFSIEMLFSDADGS</sequence>
<organism evidence="8 9">
    <name type="scientific">Mytilus coruscus</name>
    <name type="common">Sea mussel</name>
    <dbReference type="NCBI Taxonomy" id="42192"/>
    <lineage>
        <taxon>Eukaryota</taxon>
        <taxon>Metazoa</taxon>
        <taxon>Spiralia</taxon>
        <taxon>Lophotrochozoa</taxon>
        <taxon>Mollusca</taxon>
        <taxon>Bivalvia</taxon>
        <taxon>Autobranchia</taxon>
        <taxon>Pteriomorphia</taxon>
        <taxon>Mytilida</taxon>
        <taxon>Mytiloidea</taxon>
        <taxon>Mytilidae</taxon>
        <taxon>Mytilinae</taxon>
        <taxon>Mytilus</taxon>
    </lineage>
</organism>
<dbReference type="Proteomes" id="UP000507470">
    <property type="component" value="Unassembled WGS sequence"/>
</dbReference>
<dbReference type="OrthoDB" id="16692at2759"/>
<feature type="region of interest" description="Disordered" evidence="5">
    <location>
        <begin position="1"/>
        <end position="41"/>
    </location>
</feature>
<keyword evidence="4 6" id="KW-0472">Membrane</keyword>
<comment type="subcellular location">
    <subcellularLocation>
        <location evidence="1">Membrane</location>
        <topology evidence="1">Multi-pass membrane protein</topology>
    </subcellularLocation>
</comment>
<dbReference type="AlphaFoldDB" id="A0A6J8D7Q0"/>
<feature type="transmembrane region" description="Helical" evidence="6">
    <location>
        <begin position="132"/>
        <end position="151"/>
    </location>
</feature>
<reference evidence="8 9" key="1">
    <citation type="submission" date="2020-06" db="EMBL/GenBank/DDBJ databases">
        <authorList>
            <person name="Li R."/>
            <person name="Bekaert M."/>
        </authorList>
    </citation>
    <scope>NUCLEOTIDE SEQUENCE [LARGE SCALE GENOMIC DNA]</scope>
    <source>
        <strain evidence="9">wild</strain>
    </source>
</reference>
<dbReference type="Pfam" id="PF00520">
    <property type="entry name" value="Ion_trans"/>
    <property type="match status" value="1"/>
</dbReference>
<dbReference type="FunFam" id="2.60.40.1110:FF:000004">
    <property type="entry name" value="Voltage-sensor containing phosphatase"/>
    <property type="match status" value="1"/>
</dbReference>
<evidence type="ECO:0000256" key="1">
    <source>
        <dbReference type="ARBA" id="ARBA00004141"/>
    </source>
</evidence>
<dbReference type="Gene3D" id="2.60.40.1110">
    <property type="match status" value="1"/>
</dbReference>
<dbReference type="GO" id="GO:0016314">
    <property type="term" value="F:phosphatidylinositol-3,4,5-trisphosphate 3-phosphatase activity"/>
    <property type="evidence" value="ECO:0007669"/>
    <property type="project" value="TreeGrafter"/>
</dbReference>
<accession>A0A6J8D7Q0</accession>
<evidence type="ECO:0000313" key="8">
    <source>
        <dbReference type="EMBL" id="CAC5403681.1"/>
    </source>
</evidence>
<keyword evidence="9" id="KW-1185">Reference proteome</keyword>
<feature type="transmembrane region" description="Helical" evidence="6">
    <location>
        <begin position="97"/>
        <end position="120"/>
    </location>
</feature>
<dbReference type="SMART" id="SM01326">
    <property type="entry name" value="PTEN_C2"/>
    <property type="match status" value="1"/>
</dbReference>
<proteinExistence type="predicted"/>
<dbReference type="PANTHER" id="PTHR12305:SF60">
    <property type="entry name" value="PHOSPHATIDYLINOSITOL 3,4,5-TRISPHOSPHATE 3-PHOSPHATASE TPTE2-RELATED"/>
    <property type="match status" value="1"/>
</dbReference>
<dbReference type="EMBL" id="CACVKT020006815">
    <property type="protein sequence ID" value="CAC5403681.1"/>
    <property type="molecule type" value="Genomic_DNA"/>
</dbReference>
<evidence type="ECO:0000256" key="3">
    <source>
        <dbReference type="ARBA" id="ARBA00022989"/>
    </source>
</evidence>
<evidence type="ECO:0000313" key="9">
    <source>
        <dbReference type="Proteomes" id="UP000507470"/>
    </source>
</evidence>
<dbReference type="InterPro" id="IPR035892">
    <property type="entry name" value="C2_domain_sf"/>
</dbReference>
<dbReference type="GO" id="GO:0005216">
    <property type="term" value="F:monoatomic ion channel activity"/>
    <property type="evidence" value="ECO:0007669"/>
    <property type="project" value="InterPro"/>
</dbReference>
<dbReference type="Gene3D" id="1.20.120.350">
    <property type="entry name" value="Voltage-gated potassium channels. Chain C"/>
    <property type="match status" value="1"/>
</dbReference>
<keyword evidence="2 6" id="KW-0812">Transmembrane</keyword>
<dbReference type="PROSITE" id="PS51182">
    <property type="entry name" value="C2_TENSIN"/>
    <property type="match status" value="1"/>
</dbReference>
<evidence type="ECO:0000256" key="2">
    <source>
        <dbReference type="ARBA" id="ARBA00022692"/>
    </source>
</evidence>
<dbReference type="InterPro" id="IPR014020">
    <property type="entry name" value="Tensin_C2-dom"/>
</dbReference>
<feature type="transmembrane region" description="Helical" evidence="6">
    <location>
        <begin position="163"/>
        <end position="179"/>
    </location>
</feature>
<dbReference type="PANTHER" id="PTHR12305">
    <property type="entry name" value="PHOSPHATASE WITH HOMOLOGY TO TENSIN"/>
    <property type="match status" value="1"/>
</dbReference>
<evidence type="ECO:0000256" key="4">
    <source>
        <dbReference type="ARBA" id="ARBA00023136"/>
    </source>
</evidence>
<dbReference type="Pfam" id="PF10409">
    <property type="entry name" value="PTEN_C2"/>
    <property type="match status" value="1"/>
</dbReference>
<dbReference type="InterPro" id="IPR051281">
    <property type="entry name" value="Dual-spec_lipid-protein_phosph"/>
</dbReference>
<feature type="domain" description="C2 tensin-type" evidence="7">
    <location>
        <begin position="309"/>
        <end position="447"/>
    </location>
</feature>
<keyword evidence="3 6" id="KW-1133">Transmembrane helix</keyword>
<dbReference type="SUPFAM" id="SSF49562">
    <property type="entry name" value="C2 domain (Calcium/lipid-binding domain, CaLB)"/>
    <property type="match status" value="1"/>
</dbReference>
<feature type="compositionally biased region" description="Basic and acidic residues" evidence="5">
    <location>
        <begin position="18"/>
        <end position="27"/>
    </location>
</feature>
<name>A0A6J8D7Q0_MYTCO</name>
<gene>
    <name evidence="8" type="ORF">MCOR_37556</name>
</gene>
<dbReference type="InterPro" id="IPR027359">
    <property type="entry name" value="Volt_channel_dom_sf"/>
</dbReference>
<dbReference type="InterPro" id="IPR029021">
    <property type="entry name" value="Prot-tyrosine_phosphatase-like"/>
</dbReference>
<dbReference type="GO" id="GO:0005829">
    <property type="term" value="C:cytosol"/>
    <property type="evidence" value="ECO:0007669"/>
    <property type="project" value="TreeGrafter"/>
</dbReference>
<dbReference type="InterPro" id="IPR005821">
    <property type="entry name" value="Ion_trans_dom"/>
</dbReference>
<protein>
    <submittedName>
        <fullName evidence="8">TPTE</fullName>
    </submittedName>
</protein>